<dbReference type="PANTHER" id="PTHR34187:SF2">
    <property type="entry name" value="DUF202 DOMAIN-CONTAINING PROTEIN"/>
    <property type="match status" value="1"/>
</dbReference>
<evidence type="ECO:0000259" key="7">
    <source>
        <dbReference type="Pfam" id="PF02656"/>
    </source>
</evidence>
<keyword evidence="5 6" id="KW-0472">Membrane</keyword>
<dbReference type="PANTHER" id="PTHR34187">
    <property type="entry name" value="FGR18P"/>
    <property type="match status" value="1"/>
</dbReference>
<gene>
    <name evidence="8" type="ORF">DFJ64_1551</name>
</gene>
<feature type="transmembrane region" description="Helical" evidence="6">
    <location>
        <begin position="49"/>
        <end position="71"/>
    </location>
</feature>
<dbReference type="RefSeq" id="WP_245941004.1">
    <property type="nucleotide sequence ID" value="NZ_QTUC01000001.1"/>
</dbReference>
<accession>A0A3D9VFR3</accession>
<keyword evidence="2" id="KW-1003">Cell membrane</keyword>
<dbReference type="Proteomes" id="UP000256485">
    <property type="component" value="Unassembled WGS sequence"/>
</dbReference>
<feature type="domain" description="DUF202" evidence="7">
    <location>
        <begin position="13"/>
        <end position="78"/>
    </location>
</feature>
<evidence type="ECO:0000313" key="9">
    <source>
        <dbReference type="Proteomes" id="UP000256485"/>
    </source>
</evidence>
<sequence length="113" mass="11867">MAEQGPEVEPDYRFTLANERTFLAYIRTALAFDAAGVAAVQFLTTVGEASVRAVGAILTLAGIVLSVGAYLRWRANVQAMRRGEPLPATSMPLGLAATTFVVSVIAVALIALS</sequence>
<proteinExistence type="predicted"/>
<organism evidence="8 9">
    <name type="scientific">Thermasporomyces composti</name>
    <dbReference type="NCBI Taxonomy" id="696763"/>
    <lineage>
        <taxon>Bacteria</taxon>
        <taxon>Bacillati</taxon>
        <taxon>Actinomycetota</taxon>
        <taxon>Actinomycetes</taxon>
        <taxon>Propionibacteriales</taxon>
        <taxon>Nocardioidaceae</taxon>
        <taxon>Thermasporomyces</taxon>
    </lineage>
</organism>
<keyword evidence="4 6" id="KW-1133">Transmembrane helix</keyword>
<dbReference type="EMBL" id="QTUC01000001">
    <property type="protein sequence ID" value="REF36151.1"/>
    <property type="molecule type" value="Genomic_DNA"/>
</dbReference>
<evidence type="ECO:0000256" key="5">
    <source>
        <dbReference type="ARBA" id="ARBA00023136"/>
    </source>
</evidence>
<keyword evidence="9" id="KW-1185">Reference proteome</keyword>
<comment type="caution">
    <text evidence="8">The sequence shown here is derived from an EMBL/GenBank/DDBJ whole genome shotgun (WGS) entry which is preliminary data.</text>
</comment>
<protein>
    <submittedName>
        <fullName evidence="8">Putative membrane protein</fullName>
    </submittedName>
</protein>
<evidence type="ECO:0000256" key="1">
    <source>
        <dbReference type="ARBA" id="ARBA00004651"/>
    </source>
</evidence>
<dbReference type="GO" id="GO:0005886">
    <property type="term" value="C:plasma membrane"/>
    <property type="evidence" value="ECO:0007669"/>
    <property type="project" value="UniProtKB-SubCell"/>
</dbReference>
<reference evidence="8 9" key="1">
    <citation type="submission" date="2018-08" db="EMBL/GenBank/DDBJ databases">
        <title>Sequencing the genomes of 1000 actinobacteria strains.</title>
        <authorList>
            <person name="Klenk H.-P."/>
        </authorList>
    </citation>
    <scope>NUCLEOTIDE SEQUENCE [LARGE SCALE GENOMIC DNA]</scope>
    <source>
        <strain evidence="8 9">DSM 22891</strain>
    </source>
</reference>
<evidence type="ECO:0000256" key="3">
    <source>
        <dbReference type="ARBA" id="ARBA00022692"/>
    </source>
</evidence>
<feature type="transmembrane region" description="Helical" evidence="6">
    <location>
        <begin position="92"/>
        <end position="112"/>
    </location>
</feature>
<evidence type="ECO:0000256" key="4">
    <source>
        <dbReference type="ARBA" id="ARBA00022989"/>
    </source>
</evidence>
<evidence type="ECO:0000256" key="6">
    <source>
        <dbReference type="SAM" id="Phobius"/>
    </source>
</evidence>
<keyword evidence="3 6" id="KW-0812">Transmembrane</keyword>
<feature type="transmembrane region" description="Helical" evidence="6">
    <location>
        <begin position="22"/>
        <end position="43"/>
    </location>
</feature>
<dbReference type="InterPro" id="IPR003807">
    <property type="entry name" value="DUF202"/>
</dbReference>
<dbReference type="AlphaFoldDB" id="A0A3D9VFR3"/>
<evidence type="ECO:0000313" key="8">
    <source>
        <dbReference type="EMBL" id="REF36151.1"/>
    </source>
</evidence>
<dbReference type="Pfam" id="PF02656">
    <property type="entry name" value="DUF202"/>
    <property type="match status" value="1"/>
</dbReference>
<name>A0A3D9VFR3_THECX</name>
<evidence type="ECO:0000256" key="2">
    <source>
        <dbReference type="ARBA" id="ARBA00022475"/>
    </source>
</evidence>
<comment type="subcellular location">
    <subcellularLocation>
        <location evidence="1">Cell membrane</location>
        <topology evidence="1">Multi-pass membrane protein</topology>
    </subcellularLocation>
</comment>
<dbReference type="InterPro" id="IPR052053">
    <property type="entry name" value="IM_YidH-like"/>
</dbReference>